<dbReference type="Gene3D" id="3.90.79.10">
    <property type="entry name" value="Nucleoside Triphosphate Pyrophosphohydrolase"/>
    <property type="match status" value="1"/>
</dbReference>
<reference evidence="4 5" key="1">
    <citation type="submission" date="2011-03" db="EMBL/GenBank/DDBJ databases">
        <authorList>
            <person name="Muzny D."/>
            <person name="Qin X."/>
            <person name="Deng J."/>
            <person name="Jiang H."/>
            <person name="Liu Y."/>
            <person name="Qu J."/>
            <person name="Song X.-Z."/>
            <person name="Zhang L."/>
            <person name="Thornton R."/>
            <person name="Coyle M."/>
            <person name="Francisco L."/>
            <person name="Jackson L."/>
            <person name="Javaid M."/>
            <person name="Korchina V."/>
            <person name="Kovar C."/>
            <person name="Mata R."/>
            <person name="Mathew T."/>
            <person name="Ngo R."/>
            <person name="Nguyen L."/>
            <person name="Nguyen N."/>
            <person name="Okwuonu G."/>
            <person name="Ongeri F."/>
            <person name="Pham C."/>
            <person name="Simmons D."/>
            <person name="Wilczek-Boney K."/>
            <person name="Hale W."/>
            <person name="Jakkamsetti A."/>
            <person name="Pham P."/>
            <person name="Ruth R."/>
            <person name="San Lucas F."/>
            <person name="Warren J."/>
            <person name="Zhang J."/>
            <person name="Zhao Z."/>
            <person name="Zhou C."/>
            <person name="Zhu D."/>
            <person name="Lee S."/>
            <person name="Bess C."/>
            <person name="Blankenburg K."/>
            <person name="Forbes L."/>
            <person name="Fu Q."/>
            <person name="Gubbala S."/>
            <person name="Hirani K."/>
            <person name="Jayaseelan J.C."/>
            <person name="Lara F."/>
            <person name="Munidasa M."/>
            <person name="Palculict T."/>
            <person name="Patil S."/>
            <person name="Pu L.-L."/>
            <person name="Saada N."/>
            <person name="Tang L."/>
            <person name="Weissenberger G."/>
            <person name="Zhu Y."/>
            <person name="Hemphill L."/>
            <person name="Shang Y."/>
            <person name="Youmans B."/>
            <person name="Ayvaz T."/>
            <person name="Ross M."/>
            <person name="Santibanez J."/>
            <person name="Aqrawi P."/>
            <person name="Gross S."/>
            <person name="Joshi V."/>
            <person name="Fowler G."/>
            <person name="Nazareth L."/>
            <person name="Reid J."/>
            <person name="Worley K."/>
            <person name="Petrosino J."/>
            <person name="Highlander S."/>
            <person name="Gibbs R."/>
        </authorList>
    </citation>
    <scope>NUCLEOTIDE SEQUENCE [LARGE SCALE GENOMIC DNA]</scope>
    <source>
        <strain evidence="4 5">SK1087</strain>
    </source>
</reference>
<gene>
    <name evidence="4" type="ORF">HMPREF9397_0436</name>
</gene>
<evidence type="ECO:0000313" key="4">
    <source>
        <dbReference type="EMBL" id="EGG40622.1"/>
    </source>
</evidence>
<evidence type="ECO:0000313" key="5">
    <source>
        <dbReference type="Proteomes" id="UP000003378"/>
    </source>
</evidence>
<dbReference type="Pfam" id="PF00293">
    <property type="entry name" value="NUDIX"/>
    <property type="match status" value="1"/>
</dbReference>
<evidence type="ECO:0000259" key="3">
    <source>
        <dbReference type="PROSITE" id="PS51462"/>
    </source>
</evidence>
<sequence length="162" mass="19500">MWRRFDMTETILNWVNVCVKKDEEILLLNRQHDNFKGWIQPGGKVEFPESFFEAARRELKEETGLTALNLELKGISGFTNPSKQERYVYYDFLCTAFEGQVRGNDHEGEPKWWKISELNQIDMQDDIRERLPLYWRKGSFERIHYWNEEEHCIGETKTILYD</sequence>
<dbReference type="InterPro" id="IPR000086">
    <property type="entry name" value="NUDIX_hydrolase_dom"/>
</dbReference>
<feature type="domain" description="Nudix hydrolase" evidence="3">
    <location>
        <begin position="2"/>
        <end position="137"/>
    </location>
</feature>
<comment type="caution">
    <text evidence="4">The sequence shown here is derived from an EMBL/GenBank/DDBJ whole genome shotgun (WGS) entry which is preliminary data.</text>
</comment>
<dbReference type="Proteomes" id="UP000003378">
    <property type="component" value="Unassembled WGS sequence"/>
</dbReference>
<evidence type="ECO:0000256" key="1">
    <source>
        <dbReference type="ARBA" id="ARBA00001946"/>
    </source>
</evidence>
<dbReference type="InterPro" id="IPR015797">
    <property type="entry name" value="NUDIX_hydrolase-like_dom_sf"/>
</dbReference>
<dbReference type="PANTHER" id="PTHR43046">
    <property type="entry name" value="GDP-MANNOSE MANNOSYL HYDROLASE"/>
    <property type="match status" value="1"/>
</dbReference>
<dbReference type="GO" id="GO:0016787">
    <property type="term" value="F:hydrolase activity"/>
    <property type="evidence" value="ECO:0007669"/>
    <property type="project" value="UniProtKB-KW"/>
</dbReference>
<dbReference type="InterPro" id="IPR020084">
    <property type="entry name" value="NUDIX_hydrolase_CS"/>
</dbReference>
<evidence type="ECO:0000256" key="2">
    <source>
        <dbReference type="ARBA" id="ARBA00022801"/>
    </source>
</evidence>
<dbReference type="PROSITE" id="PS00893">
    <property type="entry name" value="NUDIX_BOX"/>
    <property type="match status" value="1"/>
</dbReference>
<dbReference type="AlphaFoldDB" id="F3SH14"/>
<dbReference type="PANTHER" id="PTHR43046:SF2">
    <property type="entry name" value="8-OXO-DGTP DIPHOSPHATASE-RELATED"/>
    <property type="match status" value="1"/>
</dbReference>
<dbReference type="SUPFAM" id="SSF55811">
    <property type="entry name" value="Nudix"/>
    <property type="match status" value="1"/>
</dbReference>
<accession>F3SH14</accession>
<proteinExistence type="predicted"/>
<protein>
    <submittedName>
        <fullName evidence="4">Phosphohydrolase (MutT/nudix family protein)</fullName>
    </submittedName>
</protein>
<keyword evidence="2 4" id="KW-0378">Hydrolase</keyword>
<comment type="cofactor">
    <cofactor evidence="1">
        <name>Mg(2+)</name>
        <dbReference type="ChEBI" id="CHEBI:18420"/>
    </cofactor>
</comment>
<dbReference type="PATRIC" id="fig|888824.3.peg.427"/>
<organism evidence="4 5">
    <name type="scientific">Streptococcus sanguinis SK1087</name>
    <dbReference type="NCBI Taxonomy" id="888824"/>
    <lineage>
        <taxon>Bacteria</taxon>
        <taxon>Bacillati</taxon>
        <taxon>Bacillota</taxon>
        <taxon>Bacilli</taxon>
        <taxon>Lactobacillales</taxon>
        <taxon>Streptococcaceae</taxon>
        <taxon>Streptococcus</taxon>
    </lineage>
</organism>
<dbReference type="PROSITE" id="PS51462">
    <property type="entry name" value="NUDIX"/>
    <property type="match status" value="1"/>
</dbReference>
<dbReference type="CDD" id="cd18875">
    <property type="entry name" value="NUDIX_Hydrolase"/>
    <property type="match status" value="1"/>
</dbReference>
<name>F3SH14_STRSA</name>
<dbReference type="HOGENOM" id="CLU_037162_17_0_9"/>
<dbReference type="EMBL" id="AFDP01000004">
    <property type="protein sequence ID" value="EGG40622.1"/>
    <property type="molecule type" value="Genomic_DNA"/>
</dbReference>